<evidence type="ECO:0000313" key="1">
    <source>
        <dbReference type="EMBL" id="RAT36597.1"/>
    </source>
</evidence>
<dbReference type="EMBL" id="LUSW01000006">
    <property type="protein sequence ID" value="RAT36597.1"/>
    <property type="molecule type" value="Genomic_DNA"/>
</dbReference>
<comment type="caution">
    <text evidence="1">The sequence shown here is derived from an EMBL/GenBank/DDBJ whole genome shotgun (WGS) entry which is preliminary data.</text>
</comment>
<protein>
    <submittedName>
        <fullName evidence="1">Uncharacterized protein</fullName>
    </submittedName>
</protein>
<dbReference type="Proteomes" id="UP000250186">
    <property type="component" value="Unassembled WGS sequence"/>
</dbReference>
<gene>
    <name evidence="1" type="ORF">AU492_03800</name>
</gene>
<name>A0ABX9ERT9_9GAMM</name>
<organism evidence="1 2">
    <name type="scientific">Lonsdalea populi</name>
    <dbReference type="NCBI Taxonomy" id="1172565"/>
    <lineage>
        <taxon>Bacteria</taxon>
        <taxon>Pseudomonadati</taxon>
        <taxon>Pseudomonadota</taxon>
        <taxon>Gammaproteobacteria</taxon>
        <taxon>Enterobacterales</taxon>
        <taxon>Pectobacteriaceae</taxon>
        <taxon>Lonsdalea</taxon>
    </lineage>
</organism>
<dbReference type="Pfam" id="PF20242">
    <property type="entry name" value="Emfourin"/>
    <property type="match status" value="1"/>
</dbReference>
<reference evidence="1 2" key="1">
    <citation type="submission" date="2016-02" db="EMBL/GenBank/DDBJ databases">
        <title>Species-wide whole genome sequencing reveals diversity, host range in Lonsdalea quercina.</title>
        <authorList>
            <person name="Li Y."/>
        </authorList>
    </citation>
    <scope>NUCLEOTIDE SEQUENCE [LARGE SCALE GENOMIC DNA]</scope>
    <source>
        <strain evidence="1 2">CFCC 12721</strain>
    </source>
</reference>
<keyword evidence="2" id="KW-1185">Reference proteome</keyword>
<dbReference type="RefSeq" id="WP_112092777.1">
    <property type="nucleotide sequence ID" value="NZ_LUSR01000097.1"/>
</dbReference>
<accession>A0ABX9ERT9</accession>
<sequence>MSTNALPDLNDDAVIELAREGGIAWIPKLSGPRLVVLSKLPAEERARICAVLRSVLDRAQPDESSDAPGRGDQFYYRIHIYPGDSDGDRNTTHVWIIPEGKAPAELDALWQHAQPE</sequence>
<evidence type="ECO:0000313" key="2">
    <source>
        <dbReference type="Proteomes" id="UP000250186"/>
    </source>
</evidence>
<dbReference type="InterPro" id="IPR049457">
    <property type="entry name" value="Emfourin"/>
</dbReference>
<proteinExistence type="predicted"/>